<dbReference type="GO" id="GO:0008703">
    <property type="term" value="F:5-amino-6-(5-phosphoribosylamino)uracil reductase activity"/>
    <property type="evidence" value="ECO:0007669"/>
    <property type="project" value="InterPro"/>
</dbReference>
<gene>
    <name evidence="5" type="ORF">G7B40_034535</name>
</gene>
<evidence type="ECO:0000256" key="3">
    <source>
        <dbReference type="ARBA" id="ARBA00023002"/>
    </source>
</evidence>
<dbReference type="RefSeq" id="WP_208339368.1">
    <property type="nucleotide sequence ID" value="NZ_CAWQFN010000520.1"/>
</dbReference>
<evidence type="ECO:0000256" key="1">
    <source>
        <dbReference type="ARBA" id="ARBA00005104"/>
    </source>
</evidence>
<evidence type="ECO:0000259" key="4">
    <source>
        <dbReference type="Pfam" id="PF01872"/>
    </source>
</evidence>
<dbReference type="Proteomes" id="UP000667802">
    <property type="component" value="Unassembled WGS sequence"/>
</dbReference>
<accession>A0AAP5IE94</accession>
<dbReference type="GO" id="GO:0009231">
    <property type="term" value="P:riboflavin biosynthetic process"/>
    <property type="evidence" value="ECO:0007669"/>
    <property type="project" value="InterPro"/>
</dbReference>
<dbReference type="Pfam" id="PF01872">
    <property type="entry name" value="RibD_C"/>
    <property type="match status" value="1"/>
</dbReference>
<evidence type="ECO:0000313" key="5">
    <source>
        <dbReference type="EMBL" id="MDR9899639.1"/>
    </source>
</evidence>
<name>A0AAP5IE94_9CYAN</name>
<keyword evidence="3" id="KW-0560">Oxidoreductase</keyword>
<dbReference type="InterPro" id="IPR002734">
    <property type="entry name" value="RibDG_C"/>
</dbReference>
<dbReference type="InterPro" id="IPR050765">
    <property type="entry name" value="Riboflavin_Biosynth_HTPR"/>
</dbReference>
<keyword evidence="2" id="KW-0521">NADP</keyword>
<sequence length="240" mass="26657">MTNIQTTLVLGMTADGKITPVDQKAPRISFPADSLHLQYQASLADLFLIGAQTIRMEGVTFILDNPELSAARKVRDQSAQPITCVISRSLNIPANLPFFTQEVERWIFTTRASLEQSSNTAILSKQAELIDVGETDIDWEKAYNFMAKRGIRKVVALGGGSLTASLMDAGRIDDWWLSIWPAIYGGKQAPTPVEGEGFLPKNAPLLELIETRQVGNEFFLHYRILKELPDGVKKKFYSPS</sequence>
<protein>
    <submittedName>
        <fullName evidence="5">RibD family protein</fullName>
    </submittedName>
</protein>
<evidence type="ECO:0000256" key="2">
    <source>
        <dbReference type="ARBA" id="ARBA00022857"/>
    </source>
</evidence>
<dbReference type="Gene3D" id="3.40.430.10">
    <property type="entry name" value="Dihydrofolate Reductase, subunit A"/>
    <property type="match status" value="1"/>
</dbReference>
<comment type="pathway">
    <text evidence="1">Cofactor biosynthesis; riboflavin biosynthesis.</text>
</comment>
<dbReference type="EMBL" id="JAALHA020000026">
    <property type="protein sequence ID" value="MDR9899639.1"/>
    <property type="molecule type" value="Genomic_DNA"/>
</dbReference>
<dbReference type="PANTHER" id="PTHR38011">
    <property type="entry name" value="DIHYDROFOLATE REDUCTASE FAMILY PROTEIN (AFU_ORTHOLOGUE AFUA_8G06820)"/>
    <property type="match status" value="1"/>
</dbReference>
<dbReference type="AlphaFoldDB" id="A0AAP5IE94"/>
<evidence type="ECO:0000313" key="6">
    <source>
        <dbReference type="Proteomes" id="UP000667802"/>
    </source>
</evidence>
<keyword evidence="6" id="KW-1185">Reference proteome</keyword>
<feature type="domain" description="Bacterial bifunctional deaminase-reductase C-terminal" evidence="4">
    <location>
        <begin position="8"/>
        <end position="218"/>
    </location>
</feature>
<dbReference type="InterPro" id="IPR024072">
    <property type="entry name" value="DHFR-like_dom_sf"/>
</dbReference>
<proteinExistence type="predicted"/>
<comment type="caution">
    <text evidence="5">The sequence shown here is derived from an EMBL/GenBank/DDBJ whole genome shotgun (WGS) entry which is preliminary data.</text>
</comment>
<dbReference type="PANTHER" id="PTHR38011:SF7">
    <property type="entry name" value="2,5-DIAMINO-6-RIBOSYLAMINO-4(3H)-PYRIMIDINONE 5'-PHOSPHATE REDUCTASE"/>
    <property type="match status" value="1"/>
</dbReference>
<organism evidence="5 6">
    <name type="scientific">Aetokthonos hydrillicola Thurmond2011</name>
    <dbReference type="NCBI Taxonomy" id="2712845"/>
    <lineage>
        <taxon>Bacteria</taxon>
        <taxon>Bacillati</taxon>
        <taxon>Cyanobacteriota</taxon>
        <taxon>Cyanophyceae</taxon>
        <taxon>Nostocales</taxon>
        <taxon>Hapalosiphonaceae</taxon>
        <taxon>Aetokthonos</taxon>
    </lineage>
</organism>
<reference evidence="6" key="1">
    <citation type="journal article" date="2021" name="Science">
        <title>Hunting the eagle killer: A cyanobacterial neurotoxin causes vacuolar myelinopathy.</title>
        <authorList>
            <person name="Breinlinger S."/>
            <person name="Phillips T.J."/>
            <person name="Haram B.N."/>
            <person name="Mares J."/>
            <person name="Martinez Yerena J.A."/>
            <person name="Hrouzek P."/>
            <person name="Sobotka R."/>
            <person name="Henderson W.M."/>
            <person name="Schmieder P."/>
            <person name="Williams S.M."/>
            <person name="Lauderdale J.D."/>
            <person name="Wilde H.D."/>
            <person name="Gerrin W."/>
            <person name="Kust A."/>
            <person name="Washington J.W."/>
            <person name="Wagner C."/>
            <person name="Geier B."/>
            <person name="Liebeke M."/>
            <person name="Enke H."/>
            <person name="Niedermeyer T.H.J."/>
            <person name="Wilde S.B."/>
        </authorList>
    </citation>
    <scope>NUCLEOTIDE SEQUENCE [LARGE SCALE GENOMIC DNA]</scope>
    <source>
        <strain evidence="6">Thurmond2011</strain>
    </source>
</reference>
<dbReference type="SUPFAM" id="SSF53597">
    <property type="entry name" value="Dihydrofolate reductase-like"/>
    <property type="match status" value="1"/>
</dbReference>